<comment type="similarity">
    <text evidence="1 2">Belongs to the OprB family.</text>
</comment>
<dbReference type="InterPro" id="IPR007049">
    <property type="entry name" value="Carb-sel_porin_OprB"/>
</dbReference>
<dbReference type="Proteomes" id="UP000533637">
    <property type="component" value="Unassembled WGS sequence"/>
</dbReference>
<keyword evidence="4" id="KW-1185">Reference proteome</keyword>
<dbReference type="EMBL" id="JACHOC010000006">
    <property type="protein sequence ID" value="MBB4623424.1"/>
    <property type="molecule type" value="Genomic_DNA"/>
</dbReference>
<dbReference type="RefSeq" id="WP_183671536.1">
    <property type="nucleotide sequence ID" value="NZ_BMPB01000007.1"/>
</dbReference>
<reference evidence="3 4" key="1">
    <citation type="submission" date="2020-08" db="EMBL/GenBank/DDBJ databases">
        <title>Genomic Encyclopedia of Type Strains, Phase IV (KMG-IV): sequencing the most valuable type-strain genomes for metagenomic binning, comparative biology and taxonomic classification.</title>
        <authorList>
            <person name="Goeker M."/>
        </authorList>
    </citation>
    <scope>NUCLEOTIDE SEQUENCE [LARGE SCALE GENOMIC DNA]</scope>
    <source>
        <strain evidence="3 4">DSM 102983</strain>
    </source>
</reference>
<evidence type="ECO:0008006" key="5">
    <source>
        <dbReference type="Google" id="ProtNLM"/>
    </source>
</evidence>
<organism evidence="3 4">
    <name type="scientific">Parabacteroides faecis</name>
    <dbReference type="NCBI Taxonomy" id="1217282"/>
    <lineage>
        <taxon>Bacteria</taxon>
        <taxon>Pseudomonadati</taxon>
        <taxon>Bacteroidota</taxon>
        <taxon>Bacteroidia</taxon>
        <taxon>Bacteroidales</taxon>
        <taxon>Tannerellaceae</taxon>
        <taxon>Parabacteroides</taxon>
    </lineage>
</organism>
<sequence length="376" mass="42453">MVRKTVYTLVVIVLQMGEERVVFAREKPEVSVQYTTELQSDFGRRLNWVNLLSLRATVPMEWLGLWGNGKLEVQAISVYKTSRERIAGDRQVFSNIEEDNLPFSPFILGYSQQIGKVLLFGGLRNVNEDYFTTPYASLFTNSSFGIYPTLSANYVLANYPLSAVCLHLEYRINEKIGIKNSLYNGKAYLPFKRGSSVFTVAPRRDGLLDLAEISYTTNNSYHGTYNLGVVVHGSNRLGDASDCRLPSEQAQTETSSAKHWRVNYACWLSAEQECWRSGRYSAGVLGQYSFAPSDRNDCRRYVAAGGVFRGILSASREDALGVIFSQASFSDVRERALEITWNYTVSDHFTVQPAFHFIRTGNERCNIAMLRVVVSY</sequence>
<dbReference type="InterPro" id="IPR038673">
    <property type="entry name" value="OprB_sf"/>
</dbReference>
<proteinExistence type="inferred from homology"/>
<gene>
    <name evidence="3" type="ORF">GGQ57_003336</name>
</gene>
<accession>A0ABR6KPI8</accession>
<evidence type="ECO:0000313" key="4">
    <source>
        <dbReference type="Proteomes" id="UP000533637"/>
    </source>
</evidence>
<dbReference type="Gene3D" id="2.40.160.180">
    <property type="entry name" value="Carbohydrate-selective porin OprB"/>
    <property type="match status" value="1"/>
</dbReference>
<dbReference type="Pfam" id="PF04966">
    <property type="entry name" value="OprB"/>
    <property type="match status" value="1"/>
</dbReference>
<name>A0ABR6KPI8_9BACT</name>
<evidence type="ECO:0000313" key="3">
    <source>
        <dbReference type="EMBL" id="MBB4623424.1"/>
    </source>
</evidence>
<evidence type="ECO:0000256" key="2">
    <source>
        <dbReference type="RuleBase" id="RU363072"/>
    </source>
</evidence>
<protein>
    <recommendedName>
        <fullName evidence="5">Carbohydrate-selective porin OprB</fullName>
    </recommendedName>
</protein>
<evidence type="ECO:0000256" key="1">
    <source>
        <dbReference type="ARBA" id="ARBA00008769"/>
    </source>
</evidence>
<comment type="caution">
    <text evidence="3">The sequence shown here is derived from an EMBL/GenBank/DDBJ whole genome shotgun (WGS) entry which is preliminary data.</text>
</comment>